<protein>
    <recommendedName>
        <fullName evidence="4 14">General transcription and DNA repair factor IIH subunit TFB4</fullName>
        <shortName evidence="14">TFIIH subunit TFB4</shortName>
    </recommendedName>
    <alternativeName>
        <fullName evidence="13 14">RNA polymerase II transcription factor B subunit 4</fullName>
    </alternativeName>
</protein>
<dbReference type="Proteomes" id="UP001355207">
    <property type="component" value="Chromosome 10"/>
</dbReference>
<comment type="subunit">
    <text evidence="14">Component of the 7-subunit TFIIH core complex composed of XPB/SSL2, XPD/RAD3, SSL1, TFB1, TFB2, TFB4 and TFB5, which is active in NER. The core complex associates with the 3-subunit CTD-kinase module TFIIK composed of CCL1, KIN28 and TFB3 to form the 10-subunit holoenzyme (holo-TFIIH) active in transcription.</text>
</comment>
<name>A0AAX4K6Y4_9TREE</name>
<evidence type="ECO:0000313" key="17">
    <source>
        <dbReference type="Proteomes" id="UP001355207"/>
    </source>
</evidence>
<dbReference type="PANTHER" id="PTHR12831:SF0">
    <property type="entry name" value="GENERAL TRANSCRIPTION FACTOR IIH SUBUNIT 3"/>
    <property type="match status" value="1"/>
</dbReference>
<sequence>MAPPPPPVTDYKSYPKTTPPSVLLVILDIHPLSWSLLSSPPPAIPYPEHPAIDKAQATPMTLPDFVTLLMVFLNAHLASRWGNEVVIYGASAGRAKLLYPPPPNAVAGPSKPRPNTYHPFQLLDSRIEEGLKEMAAEEQDRLEHGDMKTLNQPPAMVSALTKALCFINRILPNNSNSAALVDPAATQDPSAPASNAPDKPETRILVINSTPGANVSTATSSNEQSNAEVNENGTSTNGNSQNGKGGQMRGGYVGLMNCVFAAQKAKVPIDVLSLPPPSIDASPPIFLQQAAHLTEGIYWQWNGRGGLLQYLHALYLPPPSLRHHPFAVPPQDAVGFRAVCFCHHKTLDIGFVCSVCLSIFCEPRPVCLMCKTRFPIKSIPTLKTLATYIEHIPIPDTVPPPPIPKGAKTHQQNENNKRERAKGATNGDASGTGGRGEPIEID</sequence>
<dbReference type="PANTHER" id="PTHR12831">
    <property type="entry name" value="TRANSCRIPTION INITIATION FACTOR IIH TFIIH , POLYPEPTIDE 3-RELATED"/>
    <property type="match status" value="1"/>
</dbReference>
<keyword evidence="7 14" id="KW-0863">Zinc-finger</keyword>
<dbReference type="EMBL" id="CP144107">
    <property type="protein sequence ID" value="WWC92533.1"/>
    <property type="molecule type" value="Genomic_DNA"/>
</dbReference>
<evidence type="ECO:0000256" key="13">
    <source>
        <dbReference type="ARBA" id="ARBA00033341"/>
    </source>
</evidence>
<evidence type="ECO:0000313" key="16">
    <source>
        <dbReference type="EMBL" id="WWC92533.1"/>
    </source>
</evidence>
<proteinExistence type="inferred from homology"/>
<dbReference type="InterPro" id="IPR004600">
    <property type="entry name" value="TFIIH_Tfb4/GTF2H3"/>
</dbReference>
<dbReference type="GO" id="GO:0006289">
    <property type="term" value="P:nucleotide-excision repair"/>
    <property type="evidence" value="ECO:0007669"/>
    <property type="project" value="UniProtKB-UniRule"/>
</dbReference>
<keyword evidence="11 14" id="KW-0234">DNA repair</keyword>
<dbReference type="GeneID" id="91098160"/>
<keyword evidence="9 14" id="KW-0805">Transcription regulation</keyword>
<organism evidence="16 17">
    <name type="scientific">Kwoniella dendrophila CBS 6074</name>
    <dbReference type="NCBI Taxonomy" id="1295534"/>
    <lineage>
        <taxon>Eukaryota</taxon>
        <taxon>Fungi</taxon>
        <taxon>Dikarya</taxon>
        <taxon>Basidiomycota</taxon>
        <taxon>Agaricomycotina</taxon>
        <taxon>Tremellomycetes</taxon>
        <taxon>Tremellales</taxon>
        <taxon>Cryptococcaceae</taxon>
        <taxon>Kwoniella</taxon>
    </lineage>
</organism>
<dbReference type="InterPro" id="IPR036465">
    <property type="entry name" value="vWFA_dom_sf"/>
</dbReference>
<evidence type="ECO:0000256" key="6">
    <source>
        <dbReference type="ARBA" id="ARBA00022763"/>
    </source>
</evidence>
<dbReference type="GO" id="GO:0006355">
    <property type="term" value="P:regulation of DNA-templated transcription"/>
    <property type="evidence" value="ECO:0007669"/>
    <property type="project" value="InterPro"/>
</dbReference>
<evidence type="ECO:0000256" key="14">
    <source>
        <dbReference type="RuleBase" id="RU368090"/>
    </source>
</evidence>
<comment type="similarity">
    <text evidence="3 14">Belongs to the TFB4 family.</text>
</comment>
<dbReference type="Pfam" id="PF03850">
    <property type="entry name" value="Tfb4"/>
    <property type="match status" value="2"/>
</dbReference>
<reference evidence="16 17" key="1">
    <citation type="submission" date="2024-01" db="EMBL/GenBank/DDBJ databases">
        <title>Comparative genomics of Cryptococcus and Kwoniella reveals pathogenesis evolution and contrasting modes of karyotype evolution via chromosome fusion or intercentromeric recombination.</title>
        <authorList>
            <person name="Coelho M.A."/>
            <person name="David-Palma M."/>
            <person name="Shea T."/>
            <person name="Bowers K."/>
            <person name="McGinley-Smith S."/>
            <person name="Mohammad A.W."/>
            <person name="Gnirke A."/>
            <person name="Yurkov A.M."/>
            <person name="Nowrousian M."/>
            <person name="Sun S."/>
            <person name="Cuomo C.A."/>
            <person name="Heitman J."/>
        </authorList>
    </citation>
    <scope>NUCLEOTIDE SEQUENCE [LARGE SCALE GENOMIC DNA]</scope>
    <source>
        <strain evidence="16 17">CBS 6074</strain>
    </source>
</reference>
<comment type="subcellular location">
    <subcellularLocation>
        <location evidence="2 14">Nucleus</location>
    </subcellularLocation>
</comment>
<evidence type="ECO:0000256" key="5">
    <source>
        <dbReference type="ARBA" id="ARBA00022723"/>
    </source>
</evidence>
<evidence type="ECO:0000256" key="1">
    <source>
        <dbReference type="ARBA" id="ARBA00002817"/>
    </source>
</evidence>
<dbReference type="GO" id="GO:0008270">
    <property type="term" value="F:zinc ion binding"/>
    <property type="evidence" value="ECO:0007669"/>
    <property type="project" value="UniProtKB-KW"/>
</dbReference>
<evidence type="ECO:0000256" key="3">
    <source>
        <dbReference type="ARBA" id="ARBA00005273"/>
    </source>
</evidence>
<gene>
    <name evidence="16" type="ORF">L201_007492</name>
</gene>
<dbReference type="GO" id="GO:0000439">
    <property type="term" value="C:transcription factor TFIIH core complex"/>
    <property type="evidence" value="ECO:0007669"/>
    <property type="project" value="UniProtKB-UniRule"/>
</dbReference>
<feature type="region of interest" description="Disordered" evidence="15">
    <location>
        <begin position="396"/>
        <end position="442"/>
    </location>
</feature>
<feature type="region of interest" description="Disordered" evidence="15">
    <location>
        <begin position="181"/>
        <end position="245"/>
    </location>
</feature>
<evidence type="ECO:0000256" key="11">
    <source>
        <dbReference type="ARBA" id="ARBA00023204"/>
    </source>
</evidence>
<dbReference type="RefSeq" id="XP_066079295.1">
    <property type="nucleotide sequence ID" value="XM_066223198.1"/>
</dbReference>
<comment type="function">
    <text evidence="1 14">Component of the general transcription and DNA repair factor IIH (TFIIH) core complex, which is involved in general and transcription-coupled nucleotide excision repair (NER) of damaged DNA and, when complexed to TFIIK, in RNA transcription by RNA polymerase II. In NER, TFIIH acts by opening DNA around the lesion to allow the excision of the damaged oligonucleotide and its replacement by a new DNA fragment. In transcription, TFIIH has an essential role in transcription initiation. When the pre-initiation complex (PIC) has been established, TFIIH is required for promoter opening and promoter escape. Phosphorylation of the C-terminal tail (CTD) of the largest subunit of RNA polymerase II by the kinase module TFIIK controls the initiation of transcription.</text>
</comment>
<keyword evidence="8 14" id="KW-0862">Zinc</keyword>
<keyword evidence="6 14" id="KW-0227">DNA damage</keyword>
<evidence type="ECO:0000256" key="10">
    <source>
        <dbReference type="ARBA" id="ARBA00023163"/>
    </source>
</evidence>
<evidence type="ECO:0000256" key="4">
    <source>
        <dbReference type="ARBA" id="ARBA00021280"/>
    </source>
</evidence>
<keyword evidence="17" id="KW-1185">Reference proteome</keyword>
<keyword evidence="5 14" id="KW-0479">Metal-binding</keyword>
<evidence type="ECO:0000256" key="15">
    <source>
        <dbReference type="SAM" id="MobiDB-lite"/>
    </source>
</evidence>
<evidence type="ECO:0000256" key="8">
    <source>
        <dbReference type="ARBA" id="ARBA00022833"/>
    </source>
</evidence>
<keyword evidence="12 14" id="KW-0539">Nucleus</keyword>
<evidence type="ECO:0000256" key="7">
    <source>
        <dbReference type="ARBA" id="ARBA00022771"/>
    </source>
</evidence>
<dbReference type="Gene3D" id="3.40.50.410">
    <property type="entry name" value="von Willebrand factor, type A domain"/>
    <property type="match status" value="1"/>
</dbReference>
<keyword evidence="10 14" id="KW-0804">Transcription</keyword>
<feature type="compositionally biased region" description="Polar residues" evidence="15">
    <location>
        <begin position="207"/>
        <end position="229"/>
    </location>
</feature>
<accession>A0AAX4K6Y4</accession>
<evidence type="ECO:0000256" key="12">
    <source>
        <dbReference type="ARBA" id="ARBA00023242"/>
    </source>
</evidence>
<evidence type="ECO:0000256" key="9">
    <source>
        <dbReference type="ARBA" id="ARBA00023015"/>
    </source>
</evidence>
<feature type="compositionally biased region" description="Low complexity" evidence="15">
    <location>
        <begin position="230"/>
        <end position="242"/>
    </location>
</feature>
<evidence type="ECO:0000256" key="2">
    <source>
        <dbReference type="ARBA" id="ARBA00004123"/>
    </source>
</evidence>
<dbReference type="AlphaFoldDB" id="A0AAX4K6Y4"/>
<dbReference type="GO" id="GO:0005675">
    <property type="term" value="C:transcription factor TFIIH holo complex"/>
    <property type="evidence" value="ECO:0007669"/>
    <property type="project" value="UniProtKB-UniRule"/>
</dbReference>